<keyword evidence="1" id="KW-1133">Transmembrane helix</keyword>
<gene>
    <name evidence="3" type="ORF">A7A08_02780</name>
</gene>
<dbReference type="RefSeq" id="WP_069095938.1">
    <property type="nucleotide sequence ID" value="NZ_MASI01000008.1"/>
</dbReference>
<dbReference type="OrthoDB" id="7990385at2"/>
<evidence type="ECO:0000256" key="1">
    <source>
        <dbReference type="SAM" id="Phobius"/>
    </source>
</evidence>
<dbReference type="STRING" id="1177755.A7A08_02780"/>
<evidence type="ECO:0000313" key="3">
    <source>
        <dbReference type="EMBL" id="ODA66382.1"/>
    </source>
</evidence>
<dbReference type="Pfam" id="PF07811">
    <property type="entry name" value="TadE"/>
    <property type="match status" value="1"/>
</dbReference>
<feature type="domain" description="TadE-like" evidence="2">
    <location>
        <begin position="20"/>
        <end position="62"/>
    </location>
</feature>
<evidence type="ECO:0000259" key="2">
    <source>
        <dbReference type="Pfam" id="PF07811"/>
    </source>
</evidence>
<dbReference type="Proteomes" id="UP000095087">
    <property type="component" value="Unassembled WGS sequence"/>
</dbReference>
<protein>
    <submittedName>
        <fullName evidence="3">TadE-like protein</fullName>
    </submittedName>
</protein>
<comment type="caution">
    <text evidence="3">The sequence shown here is derived from an EMBL/GenBank/DDBJ whole genome shotgun (WGS) entry which is preliminary data.</text>
</comment>
<evidence type="ECO:0000313" key="4">
    <source>
        <dbReference type="Proteomes" id="UP000095087"/>
    </source>
</evidence>
<dbReference type="EMBL" id="MASI01000008">
    <property type="protein sequence ID" value="ODA66382.1"/>
    <property type="molecule type" value="Genomic_DNA"/>
</dbReference>
<reference evidence="3 4" key="1">
    <citation type="submission" date="2016-07" db="EMBL/GenBank/DDBJ databases">
        <title>Draft genome sequence of Methyloligella halotolerans C2T (VKM B-2706T=CCUG 61687T=DSM 25045T), a halotolerant polyhydroxybutyrate accumulating methylotroph.</title>
        <authorList>
            <person name="Vasilenko O.V."/>
            <person name="Doronina N.V."/>
            <person name="Poroshina M.N."/>
            <person name="Tarlachkov S.V."/>
            <person name="Trotsenko Y.A."/>
        </authorList>
    </citation>
    <scope>NUCLEOTIDE SEQUENCE [LARGE SCALE GENOMIC DNA]</scope>
    <source>
        <strain evidence="3 4">VKM B-2706</strain>
    </source>
</reference>
<sequence length="172" mass="19462">MKPFWSKKTPRRGFLRNREGASAIEFAIVGGPFLLLLIGLFDIGLIYAGNTALDQTVAEAGRFIRTGQAQQWGEAAFRKRVCEELGPLLSCQYLHFDVRTFDNFQAAQLTDPFDNKGKLKEQFSYDPGTRNEVVVVRAFYEWPILKNFPVAFGFGNSERLLVATAAFRNEPF</sequence>
<keyword evidence="1" id="KW-0472">Membrane</keyword>
<keyword evidence="4" id="KW-1185">Reference proteome</keyword>
<keyword evidence="1" id="KW-0812">Transmembrane</keyword>
<proteinExistence type="predicted"/>
<dbReference type="InterPro" id="IPR012495">
    <property type="entry name" value="TadE-like_dom"/>
</dbReference>
<accession>A0A1E2RW50</accession>
<dbReference type="AlphaFoldDB" id="A0A1E2RW50"/>
<organism evidence="3 4">
    <name type="scientific">Methyloligella halotolerans</name>
    <dbReference type="NCBI Taxonomy" id="1177755"/>
    <lineage>
        <taxon>Bacteria</taxon>
        <taxon>Pseudomonadati</taxon>
        <taxon>Pseudomonadota</taxon>
        <taxon>Alphaproteobacteria</taxon>
        <taxon>Hyphomicrobiales</taxon>
        <taxon>Hyphomicrobiaceae</taxon>
        <taxon>Methyloligella</taxon>
    </lineage>
</organism>
<name>A0A1E2RW50_9HYPH</name>
<feature type="transmembrane region" description="Helical" evidence="1">
    <location>
        <begin position="21"/>
        <end position="47"/>
    </location>
</feature>